<comment type="subcellular location">
    <subcellularLocation>
        <location evidence="5">Cytoplasm</location>
    </subcellularLocation>
</comment>
<keyword evidence="7" id="KW-1185">Reference proteome</keyword>
<dbReference type="GO" id="GO:0030170">
    <property type="term" value="F:pyridoxal phosphate binding"/>
    <property type="evidence" value="ECO:0007669"/>
    <property type="project" value="InterPro"/>
</dbReference>
<dbReference type="InterPro" id="IPR005814">
    <property type="entry name" value="Aminotrans_3"/>
</dbReference>
<comment type="pathway">
    <text evidence="5">Amino-acid biosynthesis; L-arginine biosynthesis; N(2)-acetyl-L-ornithine from L-glutamate: step 4/4.</text>
</comment>
<dbReference type="GO" id="GO:0042802">
    <property type="term" value="F:identical protein binding"/>
    <property type="evidence" value="ECO:0007669"/>
    <property type="project" value="TreeGrafter"/>
</dbReference>
<dbReference type="GO" id="GO:0003992">
    <property type="term" value="F:N2-acetyl-L-ornithine:2-oxoglutarate 5-aminotransferase activity"/>
    <property type="evidence" value="ECO:0007669"/>
    <property type="project" value="UniProtKB-UniRule"/>
</dbReference>
<protein>
    <recommendedName>
        <fullName evidence="5">Acetylornithine aminotransferase</fullName>
        <shortName evidence="5">ACOAT</shortName>
        <ecNumber evidence="5">2.6.1.11</ecNumber>
    </recommendedName>
</protein>
<dbReference type="InterPro" id="IPR050103">
    <property type="entry name" value="Class-III_PLP-dep_AT"/>
</dbReference>
<dbReference type="InterPro" id="IPR049704">
    <property type="entry name" value="Aminotrans_3_PPA_site"/>
</dbReference>
<feature type="modified residue" description="N6-(pyridoxal phosphate)lysine" evidence="5">
    <location>
        <position position="235"/>
    </location>
</feature>
<keyword evidence="1 5" id="KW-0032">Aminotransferase</keyword>
<comment type="subunit">
    <text evidence="5">Homodimer.</text>
</comment>
<dbReference type="NCBIfam" id="NF002325">
    <property type="entry name" value="PRK01278.1"/>
    <property type="match status" value="1"/>
</dbReference>
<dbReference type="Gene3D" id="3.40.640.10">
    <property type="entry name" value="Type I PLP-dependent aspartate aminotransferase-like (Major domain)"/>
    <property type="match status" value="1"/>
</dbReference>
<evidence type="ECO:0000256" key="3">
    <source>
        <dbReference type="ARBA" id="ARBA00022679"/>
    </source>
</evidence>
<dbReference type="PROSITE" id="PS00600">
    <property type="entry name" value="AA_TRANSFER_CLASS_3"/>
    <property type="match status" value="1"/>
</dbReference>
<proteinExistence type="inferred from homology"/>
<feature type="binding site" evidence="5">
    <location>
        <position position="263"/>
    </location>
    <ligand>
        <name>N(2)-acetyl-L-ornithine</name>
        <dbReference type="ChEBI" id="CHEBI:57805"/>
    </ligand>
</feature>
<keyword evidence="4 5" id="KW-0663">Pyridoxal phosphate</keyword>
<dbReference type="Gene3D" id="3.90.1150.10">
    <property type="entry name" value="Aspartate Aminotransferase, domain 1"/>
    <property type="match status" value="1"/>
</dbReference>
<dbReference type="InterPro" id="IPR015422">
    <property type="entry name" value="PyrdxlP-dep_Trfase_small"/>
</dbReference>
<dbReference type="CDD" id="cd00610">
    <property type="entry name" value="OAT_like"/>
    <property type="match status" value="1"/>
</dbReference>
<dbReference type="PIRSF" id="PIRSF000521">
    <property type="entry name" value="Transaminase_4ab_Lys_Orn"/>
    <property type="match status" value="1"/>
</dbReference>
<reference evidence="6" key="2">
    <citation type="submission" date="2020-09" db="EMBL/GenBank/DDBJ databases">
        <authorList>
            <person name="Sun Q."/>
            <person name="Zhou Y."/>
        </authorList>
    </citation>
    <scope>NUCLEOTIDE SEQUENCE</scope>
    <source>
        <strain evidence="6">CGMCC 1.12153</strain>
    </source>
</reference>
<dbReference type="Proteomes" id="UP000660110">
    <property type="component" value="Unassembled WGS sequence"/>
</dbReference>
<dbReference type="EMBL" id="BMEL01000002">
    <property type="protein sequence ID" value="GGF20174.1"/>
    <property type="molecule type" value="Genomic_DNA"/>
</dbReference>
<dbReference type="NCBIfam" id="TIGR00707">
    <property type="entry name" value="argD"/>
    <property type="match status" value="1"/>
</dbReference>
<feature type="binding site" evidence="5">
    <location>
        <position position="124"/>
    </location>
    <ligand>
        <name>N(2)-acetyl-L-ornithine</name>
        <dbReference type="ChEBI" id="CHEBI:57805"/>
    </ligand>
</feature>
<dbReference type="PANTHER" id="PTHR11986">
    <property type="entry name" value="AMINOTRANSFERASE CLASS III"/>
    <property type="match status" value="1"/>
</dbReference>
<dbReference type="Pfam" id="PF00202">
    <property type="entry name" value="Aminotran_3"/>
    <property type="match status" value="1"/>
</dbReference>
<comment type="similarity">
    <text evidence="5">Belongs to the class-III pyridoxal-phosphate-dependent aminotransferase family. ArgD subfamily.</text>
</comment>
<comment type="caution">
    <text evidence="6">The sequence shown here is derived from an EMBL/GenBank/DDBJ whole genome shotgun (WGS) entry which is preliminary data.</text>
</comment>
<evidence type="ECO:0000256" key="1">
    <source>
        <dbReference type="ARBA" id="ARBA00022576"/>
    </source>
</evidence>
<reference evidence="6" key="1">
    <citation type="journal article" date="2014" name="Int. J. Syst. Evol. Microbiol.">
        <title>Complete genome sequence of Corynebacterium casei LMG S-19264T (=DSM 44701T), isolated from a smear-ripened cheese.</title>
        <authorList>
            <consortium name="US DOE Joint Genome Institute (JGI-PGF)"/>
            <person name="Walter F."/>
            <person name="Albersmeier A."/>
            <person name="Kalinowski J."/>
            <person name="Ruckert C."/>
        </authorList>
    </citation>
    <scope>NUCLEOTIDE SEQUENCE</scope>
    <source>
        <strain evidence="6">CGMCC 1.12153</strain>
    </source>
</reference>
<organism evidence="6 7">
    <name type="scientific">Halobacillus andaensis</name>
    <dbReference type="NCBI Taxonomy" id="1176239"/>
    <lineage>
        <taxon>Bacteria</taxon>
        <taxon>Bacillati</taxon>
        <taxon>Bacillota</taxon>
        <taxon>Bacilli</taxon>
        <taxon>Bacillales</taxon>
        <taxon>Bacillaceae</taxon>
        <taxon>Halobacillus</taxon>
    </lineage>
</organism>
<keyword evidence="5" id="KW-0963">Cytoplasm</keyword>
<keyword evidence="3 5" id="KW-0808">Transferase</keyword>
<dbReference type="GO" id="GO:0006526">
    <property type="term" value="P:L-arginine biosynthetic process"/>
    <property type="evidence" value="ECO:0007669"/>
    <property type="project" value="UniProtKB-UniRule"/>
</dbReference>
<comment type="catalytic activity">
    <reaction evidence="5">
        <text>N(2)-acetyl-L-ornithine + 2-oxoglutarate = N-acetyl-L-glutamate 5-semialdehyde + L-glutamate</text>
        <dbReference type="Rhea" id="RHEA:18049"/>
        <dbReference type="ChEBI" id="CHEBI:16810"/>
        <dbReference type="ChEBI" id="CHEBI:29123"/>
        <dbReference type="ChEBI" id="CHEBI:29985"/>
        <dbReference type="ChEBI" id="CHEBI:57805"/>
        <dbReference type="EC" id="2.6.1.11"/>
    </reaction>
</comment>
<dbReference type="NCBIfam" id="NF002797">
    <property type="entry name" value="PRK02936.1"/>
    <property type="match status" value="1"/>
</dbReference>
<keyword evidence="2 5" id="KW-0028">Amino-acid biosynthesis</keyword>
<sequence length="384" mass="41628">MSVFPTYNRFPLTIESGEGTAVTDNEGNQYLDFVSGIAVCNLGHRPPAVEEAVKEQLGKVWHVSNLYEIPLQQEAAKLLTGVTNLDYAFFCNSGAEANEAAIKLARKHTGKEKILTFKQSFHGRTFATMSATGQEKVHQGFGTLLPTFEYLPYNDAEEVSQIHDQDIAAIMVEVIQGEGGVIEGTELFLQAVQNKCKELGALLIIDEVQTGIGRTGKPFGYQHYELDPDIVTSAKGLGSGFPVGAMLGKAEFAETFTAGSHGSTFGGNPLASAAVKATLQTIFPQQFLQSVQEKSDYLNELLESKLLPLEGVKEIRGRGLMIGIEVDQEAIHFIHKLRGKGLLAVLAGPHVIRLLPPLNVTIEELDKAASILEGVLQLEKANHS</sequence>
<dbReference type="InterPro" id="IPR004636">
    <property type="entry name" value="AcOrn/SuccOrn_fam"/>
</dbReference>
<keyword evidence="5" id="KW-0055">Arginine biosynthesis</keyword>
<dbReference type="GO" id="GO:0005737">
    <property type="term" value="C:cytoplasm"/>
    <property type="evidence" value="ECO:0007669"/>
    <property type="project" value="UniProtKB-SubCell"/>
</dbReference>
<dbReference type="PANTHER" id="PTHR11986:SF79">
    <property type="entry name" value="ACETYLORNITHINE AMINOTRANSFERASE, MITOCHONDRIAL"/>
    <property type="match status" value="1"/>
</dbReference>
<dbReference type="InterPro" id="IPR015424">
    <property type="entry name" value="PyrdxlP-dep_Trfase"/>
</dbReference>
<dbReference type="FunFam" id="3.40.640.10:FF:000004">
    <property type="entry name" value="Acetylornithine aminotransferase"/>
    <property type="match status" value="1"/>
</dbReference>
<feature type="binding site" evidence="5">
    <location>
        <position position="264"/>
    </location>
    <ligand>
        <name>pyridoxal 5'-phosphate</name>
        <dbReference type="ChEBI" id="CHEBI:597326"/>
    </ligand>
</feature>
<feature type="binding site" evidence="5">
    <location>
        <begin position="206"/>
        <end position="209"/>
    </location>
    <ligand>
        <name>pyridoxal 5'-phosphate</name>
        <dbReference type="ChEBI" id="CHEBI:597326"/>
    </ligand>
</feature>
<evidence type="ECO:0000313" key="6">
    <source>
        <dbReference type="EMBL" id="GGF20174.1"/>
    </source>
</evidence>
<feature type="binding site" evidence="5">
    <location>
        <begin position="94"/>
        <end position="95"/>
    </location>
    <ligand>
        <name>pyridoxal 5'-phosphate</name>
        <dbReference type="ChEBI" id="CHEBI:597326"/>
    </ligand>
</feature>
<accession>A0A917EW16</accession>
<comment type="cofactor">
    <cofactor evidence="5">
        <name>pyridoxal 5'-phosphate</name>
        <dbReference type="ChEBI" id="CHEBI:597326"/>
    </cofactor>
    <text evidence="5">Binds 1 pyridoxal phosphate per subunit.</text>
</comment>
<comment type="miscellaneous">
    <text evidence="5">May also have succinyldiaminopimelate aminotransferase activity, thus carrying out the corresponding step in lysine biosynthesis.</text>
</comment>
<feature type="binding site" evidence="5">
    <location>
        <position position="121"/>
    </location>
    <ligand>
        <name>pyridoxal 5'-phosphate</name>
        <dbReference type="ChEBI" id="CHEBI:597326"/>
    </ligand>
</feature>
<dbReference type="AlphaFoldDB" id="A0A917EW16"/>
<dbReference type="RefSeq" id="WP_188377215.1">
    <property type="nucleotide sequence ID" value="NZ_BMEL01000002.1"/>
</dbReference>
<evidence type="ECO:0000313" key="7">
    <source>
        <dbReference type="Proteomes" id="UP000660110"/>
    </source>
</evidence>
<evidence type="ECO:0000256" key="2">
    <source>
        <dbReference type="ARBA" id="ARBA00022605"/>
    </source>
</evidence>
<evidence type="ECO:0000256" key="5">
    <source>
        <dbReference type="HAMAP-Rule" id="MF_01107"/>
    </source>
</evidence>
<dbReference type="HAMAP" id="MF_01107">
    <property type="entry name" value="ArgD_aminotrans_3"/>
    <property type="match status" value="1"/>
</dbReference>
<gene>
    <name evidence="5 6" type="primary">argD</name>
    <name evidence="6" type="ORF">GCM10010954_18670</name>
</gene>
<dbReference type="InterPro" id="IPR015421">
    <property type="entry name" value="PyrdxlP-dep_Trfase_major"/>
</dbReference>
<dbReference type="EC" id="2.6.1.11" evidence="5"/>
<name>A0A917EW16_HALAA</name>
<evidence type="ECO:0000256" key="4">
    <source>
        <dbReference type="ARBA" id="ARBA00022898"/>
    </source>
</evidence>
<dbReference type="SUPFAM" id="SSF53383">
    <property type="entry name" value="PLP-dependent transferases"/>
    <property type="match status" value="1"/>
</dbReference>